<accession>A0A7K3S3D5</accession>
<proteinExistence type="predicted"/>
<dbReference type="RefSeq" id="WP_164206152.1">
    <property type="nucleotide sequence ID" value="NZ_JAAGMP010001186.1"/>
</dbReference>
<feature type="region of interest" description="Disordered" evidence="1">
    <location>
        <begin position="39"/>
        <end position="59"/>
    </location>
</feature>
<gene>
    <name evidence="2" type="primary">fxlA</name>
    <name evidence="2" type="ORF">G3I50_26780</name>
</gene>
<comment type="caution">
    <text evidence="2">The sequence shown here is derived from an EMBL/GenBank/DDBJ whole genome shotgun (WGS) entry which is preliminary data.</text>
</comment>
<dbReference type="EMBL" id="JAAGMP010001186">
    <property type="protein sequence ID" value="NEC21823.1"/>
    <property type="molecule type" value="Genomic_DNA"/>
</dbReference>
<evidence type="ECO:0000256" key="1">
    <source>
        <dbReference type="SAM" id="MobiDB-lite"/>
    </source>
</evidence>
<evidence type="ECO:0000313" key="3">
    <source>
        <dbReference type="Proteomes" id="UP000469670"/>
    </source>
</evidence>
<feature type="compositionally biased region" description="Polar residues" evidence="1">
    <location>
        <begin position="49"/>
        <end position="59"/>
    </location>
</feature>
<dbReference type="Proteomes" id="UP000469670">
    <property type="component" value="Unassembled WGS sequence"/>
</dbReference>
<dbReference type="AlphaFoldDB" id="A0A7K3S3D5"/>
<organism evidence="2 3">
    <name type="scientific">Streptomyces parvus</name>
    <dbReference type="NCBI Taxonomy" id="66428"/>
    <lineage>
        <taxon>Bacteria</taxon>
        <taxon>Bacillati</taxon>
        <taxon>Actinomycetota</taxon>
        <taxon>Actinomycetes</taxon>
        <taxon>Kitasatosporales</taxon>
        <taxon>Streptomycetaceae</taxon>
        <taxon>Streptomyces</taxon>
    </lineage>
</organism>
<sequence length="59" mass="5729">MAPRVIDQRERTVPASAAQGPFDLDINVVVSGGTVEASTASDGGCAATCGSSACISSGS</sequence>
<reference evidence="2 3" key="1">
    <citation type="submission" date="2020-01" db="EMBL/GenBank/DDBJ databases">
        <title>Insect and environment-associated Actinomycetes.</title>
        <authorList>
            <person name="Currrie C."/>
            <person name="Chevrette M."/>
            <person name="Carlson C."/>
            <person name="Stubbendieck R."/>
            <person name="Wendt-Pienkowski E."/>
        </authorList>
    </citation>
    <scope>NUCLEOTIDE SEQUENCE [LARGE SCALE GENOMIC DNA]</scope>
    <source>
        <strain evidence="2 3">SID7590</strain>
    </source>
</reference>
<evidence type="ECO:0000313" key="2">
    <source>
        <dbReference type="EMBL" id="NEC21823.1"/>
    </source>
</evidence>
<name>A0A7K3S3D5_9ACTN</name>
<dbReference type="NCBIfam" id="TIGR04363">
    <property type="entry name" value="LD_lanti_pre"/>
    <property type="match status" value="1"/>
</dbReference>
<protein>
    <submittedName>
        <fullName evidence="2">FxLD family lantipeptide</fullName>
    </submittedName>
</protein>
<dbReference type="InterPro" id="IPR027575">
    <property type="entry name" value="LD_lanti_pre"/>
</dbReference>